<keyword evidence="2" id="KW-1133">Transmembrane helix</keyword>
<dbReference type="InterPro" id="IPR053025">
    <property type="entry name" value="Mito_ATP_Synthase-Asso"/>
</dbReference>
<keyword evidence="5" id="KW-1185">Reference proteome</keyword>
<evidence type="ECO:0000313" key="4">
    <source>
        <dbReference type="EMBL" id="KAK5091072.1"/>
    </source>
</evidence>
<organism evidence="4 5">
    <name type="scientific">Lithohypha guttulata</name>
    <dbReference type="NCBI Taxonomy" id="1690604"/>
    <lineage>
        <taxon>Eukaryota</taxon>
        <taxon>Fungi</taxon>
        <taxon>Dikarya</taxon>
        <taxon>Ascomycota</taxon>
        <taxon>Pezizomycotina</taxon>
        <taxon>Eurotiomycetes</taxon>
        <taxon>Chaetothyriomycetidae</taxon>
        <taxon>Chaetothyriales</taxon>
        <taxon>Trichomeriaceae</taxon>
        <taxon>Lithohypha</taxon>
    </lineage>
</organism>
<comment type="caution">
    <text evidence="4">The sequence shown here is derived from an EMBL/GenBank/DDBJ whole genome shotgun (WGS) entry which is preliminary data.</text>
</comment>
<dbReference type="PROSITE" id="PS00636">
    <property type="entry name" value="DNAJ_1"/>
    <property type="match status" value="1"/>
</dbReference>
<dbReference type="CDD" id="cd06257">
    <property type="entry name" value="DnaJ"/>
    <property type="match status" value="1"/>
</dbReference>
<dbReference type="PROSITE" id="PS50076">
    <property type="entry name" value="DNAJ_2"/>
    <property type="match status" value="1"/>
</dbReference>
<sequence length="305" mass="33630">MIKGCSSSTPRIPSLAHLTQWPLSTAYNTRRAAAFSHASTRIYPVRALAQHPHRRPFHSSPHLLAQRTHYDVLGVPPTTTKADLKKRFYVLSKETHPDMNRNDPKASERFAEVSEAYAILGNDEKRKKYDREVMPRPSRSSQRSGGAKGTYAGSRPATGLSTRRGTFRGPPPSFYAQSGQSANPSAEEYARREQQAYNQGAPAGAFDPRQYAAPGHWDPTFNSDPVYKTQTAEDSRRTQRRAAEMAAAQAYAEEQGNFWARFIVVSGVVAFGVGVGTMINRMSASPRGGLLTGDGTRRDKSTIGR</sequence>
<feature type="region of interest" description="Disordered" evidence="1">
    <location>
        <begin position="124"/>
        <end position="234"/>
    </location>
</feature>
<accession>A0AAN7T7A0</accession>
<name>A0AAN7T7A0_9EURO</name>
<dbReference type="InterPro" id="IPR001623">
    <property type="entry name" value="DnaJ_domain"/>
</dbReference>
<dbReference type="Pfam" id="PF00226">
    <property type="entry name" value="DnaJ"/>
    <property type="match status" value="1"/>
</dbReference>
<feature type="compositionally biased region" description="Basic and acidic residues" evidence="1">
    <location>
        <begin position="124"/>
        <end position="134"/>
    </location>
</feature>
<dbReference type="Gene3D" id="1.10.287.110">
    <property type="entry name" value="DnaJ domain"/>
    <property type="match status" value="1"/>
</dbReference>
<feature type="compositionally biased region" description="Basic and acidic residues" evidence="1">
    <location>
        <begin position="295"/>
        <end position="305"/>
    </location>
</feature>
<dbReference type="SUPFAM" id="SSF46565">
    <property type="entry name" value="Chaperone J-domain"/>
    <property type="match status" value="1"/>
</dbReference>
<dbReference type="PRINTS" id="PR00625">
    <property type="entry name" value="JDOMAIN"/>
</dbReference>
<feature type="compositionally biased region" description="Polar residues" evidence="1">
    <location>
        <begin position="220"/>
        <end position="230"/>
    </location>
</feature>
<proteinExistence type="predicted"/>
<protein>
    <recommendedName>
        <fullName evidence="3">J domain-containing protein</fullName>
    </recommendedName>
</protein>
<feature type="transmembrane region" description="Helical" evidence="2">
    <location>
        <begin position="258"/>
        <end position="279"/>
    </location>
</feature>
<gene>
    <name evidence="4" type="ORF">LTR05_001252</name>
</gene>
<feature type="domain" description="J" evidence="3">
    <location>
        <begin position="68"/>
        <end position="133"/>
    </location>
</feature>
<evidence type="ECO:0000313" key="5">
    <source>
        <dbReference type="Proteomes" id="UP001309876"/>
    </source>
</evidence>
<dbReference type="AlphaFoldDB" id="A0AAN7T7A0"/>
<dbReference type="PANTHER" id="PTHR44873">
    <property type="entry name" value="DNAJ HOMOLOG SUBFAMILY C MEMBER 30, MITOCHONDRIAL"/>
    <property type="match status" value="1"/>
</dbReference>
<keyword evidence="2" id="KW-0472">Membrane</keyword>
<dbReference type="Proteomes" id="UP001309876">
    <property type="component" value="Unassembled WGS sequence"/>
</dbReference>
<dbReference type="SMART" id="SM00271">
    <property type="entry name" value="DnaJ"/>
    <property type="match status" value="1"/>
</dbReference>
<evidence type="ECO:0000259" key="3">
    <source>
        <dbReference type="PROSITE" id="PS50076"/>
    </source>
</evidence>
<dbReference type="PANTHER" id="PTHR44873:SF1">
    <property type="entry name" value="DNAJ HOMOLOG SUBFAMILY C MEMBER 30, MITOCHONDRIAL"/>
    <property type="match status" value="1"/>
</dbReference>
<dbReference type="InterPro" id="IPR036869">
    <property type="entry name" value="J_dom_sf"/>
</dbReference>
<feature type="compositionally biased region" description="Polar residues" evidence="1">
    <location>
        <begin position="175"/>
        <end position="184"/>
    </location>
</feature>
<evidence type="ECO:0000256" key="2">
    <source>
        <dbReference type="SAM" id="Phobius"/>
    </source>
</evidence>
<feature type="compositionally biased region" description="Low complexity" evidence="1">
    <location>
        <begin position="135"/>
        <end position="144"/>
    </location>
</feature>
<keyword evidence="2" id="KW-0812">Transmembrane</keyword>
<dbReference type="InterPro" id="IPR018253">
    <property type="entry name" value="DnaJ_domain_CS"/>
</dbReference>
<evidence type="ECO:0000256" key="1">
    <source>
        <dbReference type="SAM" id="MobiDB-lite"/>
    </source>
</evidence>
<dbReference type="EMBL" id="JAVRRJ010000001">
    <property type="protein sequence ID" value="KAK5091072.1"/>
    <property type="molecule type" value="Genomic_DNA"/>
</dbReference>
<feature type="region of interest" description="Disordered" evidence="1">
    <location>
        <begin position="285"/>
        <end position="305"/>
    </location>
</feature>
<reference evidence="4 5" key="1">
    <citation type="submission" date="2023-08" db="EMBL/GenBank/DDBJ databases">
        <title>Black Yeasts Isolated from many extreme environments.</title>
        <authorList>
            <person name="Coleine C."/>
            <person name="Stajich J.E."/>
            <person name="Selbmann L."/>
        </authorList>
    </citation>
    <scope>NUCLEOTIDE SEQUENCE [LARGE SCALE GENOMIC DNA]</scope>
    <source>
        <strain evidence="4 5">CCFEE 5910</strain>
    </source>
</reference>